<dbReference type="PROSITE" id="PS50011">
    <property type="entry name" value="PROTEIN_KINASE_DOM"/>
    <property type="match status" value="1"/>
</dbReference>
<proteinExistence type="predicted"/>
<protein>
    <submittedName>
        <fullName evidence="3">Phloem protein 2-like protein</fullName>
    </submittedName>
</protein>
<dbReference type="PANTHER" id="PTHR27003">
    <property type="entry name" value="OS07G0166700 PROTEIN"/>
    <property type="match status" value="1"/>
</dbReference>
<dbReference type="Gene3D" id="1.10.510.10">
    <property type="entry name" value="Transferase(Phosphotransferase) domain 1"/>
    <property type="match status" value="1"/>
</dbReference>
<keyword evidence="1" id="KW-0547">Nucleotide-binding</keyword>
<dbReference type="GO" id="GO:0005524">
    <property type="term" value="F:ATP binding"/>
    <property type="evidence" value="ECO:0007669"/>
    <property type="project" value="UniProtKB-UniRule"/>
</dbReference>
<accession>A0A699KTJ0</accession>
<dbReference type="GO" id="GO:0004714">
    <property type="term" value="F:transmembrane receptor protein tyrosine kinase activity"/>
    <property type="evidence" value="ECO:0007669"/>
    <property type="project" value="InterPro"/>
</dbReference>
<dbReference type="SUPFAM" id="SSF56112">
    <property type="entry name" value="Protein kinase-like (PK-like)"/>
    <property type="match status" value="1"/>
</dbReference>
<feature type="non-terminal residue" evidence="3">
    <location>
        <position position="301"/>
    </location>
</feature>
<dbReference type="PROSITE" id="PS00107">
    <property type="entry name" value="PROTEIN_KINASE_ATP"/>
    <property type="match status" value="1"/>
</dbReference>
<reference evidence="3" key="1">
    <citation type="journal article" date="2019" name="Sci. Rep.">
        <title>Draft genome of Tanacetum cinerariifolium, the natural source of mosquito coil.</title>
        <authorList>
            <person name="Yamashiro T."/>
            <person name="Shiraishi A."/>
            <person name="Satake H."/>
            <person name="Nakayama K."/>
        </authorList>
    </citation>
    <scope>NUCLEOTIDE SEQUENCE</scope>
</reference>
<dbReference type="AlphaFoldDB" id="A0A699KTJ0"/>
<dbReference type="InterPro" id="IPR017441">
    <property type="entry name" value="Protein_kinase_ATP_BS"/>
</dbReference>
<evidence type="ECO:0000313" key="3">
    <source>
        <dbReference type="EMBL" id="GFB10705.1"/>
    </source>
</evidence>
<evidence type="ECO:0000256" key="1">
    <source>
        <dbReference type="PROSITE-ProRule" id="PRU10141"/>
    </source>
</evidence>
<dbReference type="SMART" id="SM00220">
    <property type="entry name" value="S_TKc"/>
    <property type="match status" value="1"/>
</dbReference>
<comment type="caution">
    <text evidence="3">The sequence shown here is derived from an EMBL/GenBank/DDBJ whole genome shotgun (WGS) entry which is preliminary data.</text>
</comment>
<organism evidence="3">
    <name type="scientific">Tanacetum cinerariifolium</name>
    <name type="common">Dalmatian daisy</name>
    <name type="synonym">Chrysanthemum cinerariifolium</name>
    <dbReference type="NCBI Taxonomy" id="118510"/>
    <lineage>
        <taxon>Eukaryota</taxon>
        <taxon>Viridiplantae</taxon>
        <taxon>Streptophyta</taxon>
        <taxon>Embryophyta</taxon>
        <taxon>Tracheophyta</taxon>
        <taxon>Spermatophyta</taxon>
        <taxon>Magnoliopsida</taxon>
        <taxon>eudicotyledons</taxon>
        <taxon>Gunneridae</taxon>
        <taxon>Pentapetalae</taxon>
        <taxon>asterids</taxon>
        <taxon>campanulids</taxon>
        <taxon>Asterales</taxon>
        <taxon>Asteraceae</taxon>
        <taxon>Asteroideae</taxon>
        <taxon>Anthemideae</taxon>
        <taxon>Anthemidinae</taxon>
        <taxon>Tanacetum</taxon>
    </lineage>
</organism>
<dbReference type="InterPro" id="IPR011009">
    <property type="entry name" value="Kinase-like_dom_sf"/>
</dbReference>
<dbReference type="PANTHER" id="PTHR27003:SF467">
    <property type="entry name" value="PROTEIN KINASE DOMAIN-CONTAINING PROTEIN"/>
    <property type="match status" value="1"/>
</dbReference>
<feature type="non-terminal residue" evidence="3">
    <location>
        <position position="1"/>
    </location>
</feature>
<dbReference type="GO" id="GO:0009506">
    <property type="term" value="C:plasmodesma"/>
    <property type="evidence" value="ECO:0007669"/>
    <property type="project" value="TreeGrafter"/>
</dbReference>
<dbReference type="Pfam" id="PF07714">
    <property type="entry name" value="PK_Tyr_Ser-Thr"/>
    <property type="match status" value="1"/>
</dbReference>
<dbReference type="EMBL" id="BKCJ010553500">
    <property type="protein sequence ID" value="GFB10705.1"/>
    <property type="molecule type" value="Genomic_DNA"/>
</dbReference>
<gene>
    <name evidence="3" type="ORF">Tci_682676</name>
</gene>
<dbReference type="InterPro" id="IPR001245">
    <property type="entry name" value="Ser-Thr/Tyr_kinase_cat_dom"/>
</dbReference>
<feature type="binding site" evidence="1">
    <location>
        <position position="50"/>
    </location>
    <ligand>
        <name>ATP</name>
        <dbReference type="ChEBI" id="CHEBI:30616"/>
    </ligand>
</feature>
<name>A0A699KTJ0_TANCI</name>
<sequence length="301" mass="33691">LTGSKTISLEDVKSATNDFSNERVIGSGASGKIYKGELTLFKNSIPVAVKRLHRADSYGEGAFLKEVVKLSSYAHENIITLRGFCEERNEKIILLDYAINKSLDMHLSNSSLTWGLRLKISIGAAKGLNHIHSFEEDQKTVHGDIKSGNILLDHDWKAAISDFIVSKSQGTLGYLDPQYSLIGATKESDVYSFGVVLFELLSGRLAIEKVEKYSHPTLREIIDGGDEVKEKKVVFLAWLAARCFEEKKQRALIIDDIKEKTDLRSVDIVSEVAYKCLQKDQEKRPTMALVIQELEKAFSIH</sequence>
<dbReference type="Gene3D" id="3.30.200.20">
    <property type="entry name" value="Phosphorylase Kinase, domain 1"/>
    <property type="match status" value="1"/>
</dbReference>
<dbReference type="GO" id="GO:0005886">
    <property type="term" value="C:plasma membrane"/>
    <property type="evidence" value="ECO:0007669"/>
    <property type="project" value="TreeGrafter"/>
</dbReference>
<feature type="domain" description="Protein kinase" evidence="2">
    <location>
        <begin position="19"/>
        <end position="301"/>
    </location>
</feature>
<dbReference type="InterPro" id="IPR000719">
    <property type="entry name" value="Prot_kinase_dom"/>
</dbReference>
<dbReference type="InterPro" id="IPR045272">
    <property type="entry name" value="ANXUR1/2-like"/>
</dbReference>
<evidence type="ECO:0000259" key="2">
    <source>
        <dbReference type="PROSITE" id="PS50011"/>
    </source>
</evidence>
<keyword evidence="1" id="KW-0067">ATP-binding</keyword>